<keyword evidence="2" id="KW-1185">Reference proteome</keyword>
<dbReference type="AlphaFoldDB" id="A0A5B7GJG9"/>
<proteinExistence type="predicted"/>
<gene>
    <name evidence="1" type="ORF">E2C01_051538</name>
</gene>
<reference evidence="1 2" key="1">
    <citation type="submission" date="2019-05" db="EMBL/GenBank/DDBJ databases">
        <title>Another draft genome of Portunus trituberculatus and its Hox gene families provides insights of decapod evolution.</title>
        <authorList>
            <person name="Jeong J.-H."/>
            <person name="Song I."/>
            <person name="Kim S."/>
            <person name="Choi T."/>
            <person name="Kim D."/>
            <person name="Ryu S."/>
            <person name="Kim W."/>
        </authorList>
    </citation>
    <scope>NUCLEOTIDE SEQUENCE [LARGE SCALE GENOMIC DNA]</scope>
    <source>
        <tissue evidence="1">Muscle</tissue>
    </source>
</reference>
<sequence length="91" mass="10268">MLPSLTSRVHISNTLNIFPHRNHIIPPLPYSTPSLQPPPPGNSSLTPTQYTQLKQLGYATKHSKRKSVFKHLQTSIFRKSVCDKALHITLN</sequence>
<dbReference type="Proteomes" id="UP000324222">
    <property type="component" value="Unassembled WGS sequence"/>
</dbReference>
<evidence type="ECO:0000313" key="1">
    <source>
        <dbReference type="EMBL" id="MPC57555.1"/>
    </source>
</evidence>
<organism evidence="1 2">
    <name type="scientific">Portunus trituberculatus</name>
    <name type="common">Swimming crab</name>
    <name type="synonym">Neptunus trituberculatus</name>
    <dbReference type="NCBI Taxonomy" id="210409"/>
    <lineage>
        <taxon>Eukaryota</taxon>
        <taxon>Metazoa</taxon>
        <taxon>Ecdysozoa</taxon>
        <taxon>Arthropoda</taxon>
        <taxon>Crustacea</taxon>
        <taxon>Multicrustacea</taxon>
        <taxon>Malacostraca</taxon>
        <taxon>Eumalacostraca</taxon>
        <taxon>Eucarida</taxon>
        <taxon>Decapoda</taxon>
        <taxon>Pleocyemata</taxon>
        <taxon>Brachyura</taxon>
        <taxon>Eubrachyura</taxon>
        <taxon>Portunoidea</taxon>
        <taxon>Portunidae</taxon>
        <taxon>Portuninae</taxon>
        <taxon>Portunus</taxon>
    </lineage>
</organism>
<name>A0A5B7GJG9_PORTR</name>
<evidence type="ECO:0000313" key="2">
    <source>
        <dbReference type="Proteomes" id="UP000324222"/>
    </source>
</evidence>
<protein>
    <submittedName>
        <fullName evidence="1">Uncharacterized protein</fullName>
    </submittedName>
</protein>
<accession>A0A5B7GJG9</accession>
<dbReference type="EMBL" id="VSRR010014882">
    <property type="protein sequence ID" value="MPC57555.1"/>
    <property type="molecule type" value="Genomic_DNA"/>
</dbReference>
<comment type="caution">
    <text evidence="1">The sequence shown here is derived from an EMBL/GenBank/DDBJ whole genome shotgun (WGS) entry which is preliminary data.</text>
</comment>